<dbReference type="SUPFAM" id="SSF57938">
    <property type="entry name" value="DnaJ/Hsp40 cysteine-rich domain"/>
    <property type="match status" value="1"/>
</dbReference>
<dbReference type="PANTHER" id="PTHR48465:SF1">
    <property type="entry name" value="PROTEIN SSUH2 HOMOLOG"/>
    <property type="match status" value="1"/>
</dbReference>
<protein>
    <submittedName>
        <fullName evidence="2">SSUH2-like protein</fullName>
    </submittedName>
</protein>
<proteinExistence type="predicted"/>
<feature type="compositionally biased region" description="Basic and acidic residues" evidence="1">
    <location>
        <begin position="14"/>
        <end position="23"/>
    </location>
</feature>
<feature type="compositionally biased region" description="Basic residues" evidence="1">
    <location>
        <begin position="24"/>
        <end position="36"/>
    </location>
</feature>
<evidence type="ECO:0000256" key="1">
    <source>
        <dbReference type="SAM" id="MobiDB-lite"/>
    </source>
</evidence>
<gene>
    <name evidence="2" type="ORF">MAR_011723</name>
</gene>
<dbReference type="PANTHER" id="PTHR48465">
    <property type="entry name" value="PROTEIN SSUH2 HOMOLOG"/>
    <property type="match status" value="1"/>
</dbReference>
<dbReference type="Proteomes" id="UP001164746">
    <property type="component" value="Chromosome 14"/>
</dbReference>
<evidence type="ECO:0000313" key="2">
    <source>
        <dbReference type="EMBL" id="WAR26019.1"/>
    </source>
</evidence>
<sequence length="214" mass="23832">MSTPEWAPGSVADELEKLGDKPPKGGKGRHGQKKPKDKRENPDFEDMPGYGGIAFGKDKGQMCYGSKPAKEMEITDVKGGLALHLKMETFTENRSTKKKKKPYKGGSVDGPENGEPPAPWNVACDFKAEFKDAKVKKEVPHTAKVKKCKDCKGKGYEKCDDCDGWGKVDINHDDEYIYETTDLPDELVANVGGNVIFEEKLPMLESYRRLQMTK</sequence>
<accession>A0ABY7FXY5</accession>
<dbReference type="EMBL" id="CP111025">
    <property type="protein sequence ID" value="WAR26019.1"/>
    <property type="molecule type" value="Genomic_DNA"/>
</dbReference>
<feature type="region of interest" description="Disordered" evidence="1">
    <location>
        <begin position="1"/>
        <end position="58"/>
    </location>
</feature>
<reference evidence="2" key="1">
    <citation type="submission" date="2022-11" db="EMBL/GenBank/DDBJ databases">
        <title>Centuries of genome instability and evolution in soft-shell clam transmissible cancer (bioRxiv).</title>
        <authorList>
            <person name="Hart S.F.M."/>
            <person name="Yonemitsu M.A."/>
            <person name="Giersch R.M."/>
            <person name="Beal B.F."/>
            <person name="Arriagada G."/>
            <person name="Davis B.W."/>
            <person name="Ostrander E.A."/>
            <person name="Goff S.P."/>
            <person name="Metzger M.J."/>
        </authorList>
    </citation>
    <scope>NUCLEOTIDE SEQUENCE</scope>
    <source>
        <strain evidence="2">MELC-2E11</strain>
        <tissue evidence="2">Siphon/mantle</tissue>
    </source>
</reference>
<keyword evidence="3" id="KW-1185">Reference proteome</keyword>
<dbReference type="InterPro" id="IPR052789">
    <property type="entry name" value="SSUH2_homolog"/>
</dbReference>
<name>A0ABY7FXY5_MYAAR</name>
<dbReference type="InterPro" id="IPR036410">
    <property type="entry name" value="HSP_DnaJ_Cys-rich_dom_sf"/>
</dbReference>
<feature type="region of interest" description="Disordered" evidence="1">
    <location>
        <begin position="92"/>
        <end position="116"/>
    </location>
</feature>
<evidence type="ECO:0000313" key="3">
    <source>
        <dbReference type="Proteomes" id="UP001164746"/>
    </source>
</evidence>
<organism evidence="2 3">
    <name type="scientific">Mya arenaria</name>
    <name type="common">Soft-shell clam</name>
    <dbReference type="NCBI Taxonomy" id="6604"/>
    <lineage>
        <taxon>Eukaryota</taxon>
        <taxon>Metazoa</taxon>
        <taxon>Spiralia</taxon>
        <taxon>Lophotrochozoa</taxon>
        <taxon>Mollusca</taxon>
        <taxon>Bivalvia</taxon>
        <taxon>Autobranchia</taxon>
        <taxon>Heteroconchia</taxon>
        <taxon>Euheterodonta</taxon>
        <taxon>Imparidentia</taxon>
        <taxon>Neoheterodontei</taxon>
        <taxon>Myida</taxon>
        <taxon>Myoidea</taxon>
        <taxon>Myidae</taxon>
        <taxon>Mya</taxon>
    </lineage>
</organism>